<keyword evidence="3" id="KW-1185">Reference proteome</keyword>
<dbReference type="SUPFAM" id="SSF53474">
    <property type="entry name" value="alpha/beta-Hydrolases"/>
    <property type="match status" value="1"/>
</dbReference>
<dbReference type="EMBL" id="JBHTEY010000004">
    <property type="protein sequence ID" value="MFC7615745.1"/>
    <property type="molecule type" value="Genomic_DNA"/>
</dbReference>
<evidence type="ECO:0008006" key="4">
    <source>
        <dbReference type="Google" id="ProtNLM"/>
    </source>
</evidence>
<dbReference type="InterPro" id="IPR029058">
    <property type="entry name" value="AB_hydrolase_fold"/>
</dbReference>
<sequence>MITRRALLAAAALAAGCAAPPRQVPTPFTAPPTTIPDAAPPVQVRRALSRARGTDVRMVVATPGDVPAADLPVCLVLHGSGDTADVLVDLGAPAALAAAATPFALVAVDGGDSGWRPVPGDDPAAMLASELPAGSPRRAWPRPRSRCWVSATPPPRPSTASCAPAPSPRRWSTRCSRTRRRVRNGCAPQRWPSGPAPTARPRTSPRPRSRPAPLGEAPIHDVVAFLADHARAVRGGY</sequence>
<organism evidence="2 3">
    <name type="scientific">Actinokineospora soli</name>
    <dbReference type="NCBI Taxonomy" id="1048753"/>
    <lineage>
        <taxon>Bacteria</taxon>
        <taxon>Bacillati</taxon>
        <taxon>Actinomycetota</taxon>
        <taxon>Actinomycetes</taxon>
        <taxon>Pseudonocardiales</taxon>
        <taxon>Pseudonocardiaceae</taxon>
        <taxon>Actinokineospora</taxon>
    </lineage>
</organism>
<gene>
    <name evidence="2" type="ORF">ACFQV2_21900</name>
</gene>
<dbReference type="Gene3D" id="3.40.50.1820">
    <property type="entry name" value="alpha/beta hydrolase"/>
    <property type="match status" value="1"/>
</dbReference>
<reference evidence="3" key="1">
    <citation type="journal article" date="2019" name="Int. J. Syst. Evol. Microbiol.">
        <title>The Global Catalogue of Microorganisms (GCM) 10K type strain sequencing project: providing services to taxonomists for standard genome sequencing and annotation.</title>
        <authorList>
            <consortium name="The Broad Institute Genomics Platform"/>
            <consortium name="The Broad Institute Genome Sequencing Center for Infectious Disease"/>
            <person name="Wu L."/>
            <person name="Ma J."/>
        </authorList>
    </citation>
    <scope>NUCLEOTIDE SEQUENCE [LARGE SCALE GENOMIC DNA]</scope>
    <source>
        <strain evidence="3">JCM 17695</strain>
    </source>
</reference>
<dbReference type="Proteomes" id="UP001596512">
    <property type="component" value="Unassembled WGS sequence"/>
</dbReference>
<proteinExistence type="predicted"/>
<name>A0ABW2TRX5_9PSEU</name>
<evidence type="ECO:0000256" key="1">
    <source>
        <dbReference type="SAM" id="MobiDB-lite"/>
    </source>
</evidence>
<accession>A0ABW2TRX5</accession>
<dbReference type="PROSITE" id="PS51257">
    <property type="entry name" value="PROKAR_LIPOPROTEIN"/>
    <property type="match status" value="1"/>
</dbReference>
<protein>
    <recommendedName>
        <fullName evidence="4">Esterase</fullName>
    </recommendedName>
</protein>
<evidence type="ECO:0000313" key="3">
    <source>
        <dbReference type="Proteomes" id="UP001596512"/>
    </source>
</evidence>
<comment type="caution">
    <text evidence="2">The sequence shown here is derived from an EMBL/GenBank/DDBJ whole genome shotgun (WGS) entry which is preliminary data.</text>
</comment>
<evidence type="ECO:0000313" key="2">
    <source>
        <dbReference type="EMBL" id="MFC7615745.1"/>
    </source>
</evidence>
<feature type="region of interest" description="Disordered" evidence="1">
    <location>
        <begin position="150"/>
        <end position="216"/>
    </location>
</feature>
<feature type="compositionally biased region" description="Low complexity" evidence="1">
    <location>
        <begin position="158"/>
        <end position="175"/>
    </location>
</feature>